<dbReference type="EMBL" id="JBFCZG010000007">
    <property type="protein sequence ID" value="KAL3420129.1"/>
    <property type="molecule type" value="Genomic_DNA"/>
</dbReference>
<proteinExistence type="predicted"/>
<dbReference type="Proteomes" id="UP001629113">
    <property type="component" value="Unassembled WGS sequence"/>
</dbReference>
<name>A0ABR4P9Y5_9HELO</name>
<keyword evidence="2" id="KW-1185">Reference proteome</keyword>
<evidence type="ECO:0000313" key="1">
    <source>
        <dbReference type="EMBL" id="KAL3420129.1"/>
    </source>
</evidence>
<accession>A0ABR4P9Y5</accession>
<evidence type="ECO:0000313" key="2">
    <source>
        <dbReference type="Proteomes" id="UP001629113"/>
    </source>
</evidence>
<reference evidence="1 2" key="1">
    <citation type="submission" date="2024-06" db="EMBL/GenBank/DDBJ databases">
        <title>Complete genome of Phlyctema vagabunda strain 19-DSS-EL-015.</title>
        <authorList>
            <person name="Fiorenzani C."/>
        </authorList>
    </citation>
    <scope>NUCLEOTIDE SEQUENCE [LARGE SCALE GENOMIC DNA]</scope>
    <source>
        <strain evidence="1 2">19-DSS-EL-015</strain>
    </source>
</reference>
<gene>
    <name evidence="1" type="ORF">PVAG01_08628</name>
</gene>
<organism evidence="1 2">
    <name type="scientific">Phlyctema vagabunda</name>
    <dbReference type="NCBI Taxonomy" id="108571"/>
    <lineage>
        <taxon>Eukaryota</taxon>
        <taxon>Fungi</taxon>
        <taxon>Dikarya</taxon>
        <taxon>Ascomycota</taxon>
        <taxon>Pezizomycotina</taxon>
        <taxon>Leotiomycetes</taxon>
        <taxon>Helotiales</taxon>
        <taxon>Dermateaceae</taxon>
        <taxon>Phlyctema</taxon>
    </lineage>
</organism>
<comment type="caution">
    <text evidence="1">The sequence shown here is derived from an EMBL/GenBank/DDBJ whole genome shotgun (WGS) entry which is preliminary data.</text>
</comment>
<protein>
    <submittedName>
        <fullName evidence="1">Uncharacterized protein</fullName>
    </submittedName>
</protein>
<sequence length="327" mass="37960">MASTIFQTFRTEADLAQGLCVLRSLGGGLYEVVNLQKVSLPTVSSEEMGAVIRGNQDRRAALDINPKVWEEVQLKALQGVRSADRDIFRFEKLSVELRYMIYDHVLVAKKAIGRLYRTENGNVVSPSTLFNHNMLKTSRMIREEGMRFLYQNNFHLTYDYVIGAGLNMLREEKTFADNIKEVTYTWAGKCHDRTAFEHLTRFPQLEKLHIIYCDYVSMGIHSRKPQVTYQDHPSTTTFRHVYGFDPLCELRGLKEVTLEGHHSSQVDKQTHKNFEQFLKEKLTEPKLEPVEEVPAEKVTLKRRAKPIKRKTNKRLRLELQRDVNNLS</sequence>